<comment type="caution">
    <text evidence="6">The sequence shown here is derived from an EMBL/GenBank/DDBJ whole genome shotgun (WGS) entry which is preliminary data.</text>
</comment>
<feature type="compositionally biased region" description="Basic and acidic residues" evidence="5">
    <location>
        <begin position="104"/>
        <end position="119"/>
    </location>
</feature>
<comment type="subcellular location">
    <subcellularLocation>
        <location evidence="4">Endomembrane system</location>
        <topology evidence="4">Lipid-anchor</topology>
    </subcellularLocation>
</comment>
<dbReference type="AlphaFoldDB" id="A0A835LX52"/>
<dbReference type="FunFam" id="3.40.50.300:FF:001447">
    <property type="entry name" value="Ras-related protein Rab-1B"/>
    <property type="match status" value="1"/>
</dbReference>
<dbReference type="GO" id="GO:0005525">
    <property type="term" value="F:GTP binding"/>
    <property type="evidence" value="ECO:0007669"/>
    <property type="project" value="UniProtKB-KW"/>
</dbReference>
<evidence type="ECO:0000313" key="7">
    <source>
        <dbReference type="Proteomes" id="UP000631114"/>
    </source>
</evidence>
<dbReference type="OrthoDB" id="9989112at2759"/>
<keyword evidence="3" id="KW-0342">GTP-binding</keyword>
<dbReference type="Proteomes" id="UP000631114">
    <property type="component" value="Unassembled WGS sequence"/>
</dbReference>
<dbReference type="GO" id="GO:0012505">
    <property type="term" value="C:endomembrane system"/>
    <property type="evidence" value="ECO:0007669"/>
    <property type="project" value="UniProtKB-SubCell"/>
</dbReference>
<dbReference type="PROSITE" id="PS51421">
    <property type="entry name" value="RAS"/>
    <property type="match status" value="1"/>
</dbReference>
<dbReference type="EMBL" id="JADFTS010000005">
    <property type="protein sequence ID" value="KAF9606429.1"/>
    <property type="molecule type" value="Genomic_DNA"/>
</dbReference>
<gene>
    <name evidence="6" type="ORF">IFM89_025118</name>
</gene>
<dbReference type="InterPro" id="IPR050227">
    <property type="entry name" value="Rab"/>
</dbReference>
<evidence type="ECO:0000256" key="1">
    <source>
        <dbReference type="ARBA" id="ARBA00006270"/>
    </source>
</evidence>
<dbReference type="InterPro" id="IPR027417">
    <property type="entry name" value="P-loop_NTPase"/>
</dbReference>
<evidence type="ECO:0000256" key="4">
    <source>
        <dbReference type="ARBA" id="ARBA00037868"/>
    </source>
</evidence>
<dbReference type="Gene3D" id="3.40.50.300">
    <property type="entry name" value="P-loop containing nucleotide triphosphate hydrolases"/>
    <property type="match status" value="1"/>
</dbReference>
<dbReference type="SMART" id="SM00175">
    <property type="entry name" value="RAB"/>
    <property type="match status" value="1"/>
</dbReference>
<feature type="region of interest" description="Disordered" evidence="5">
    <location>
        <begin position="90"/>
        <end position="119"/>
    </location>
</feature>
<evidence type="ECO:0000256" key="3">
    <source>
        <dbReference type="ARBA" id="ARBA00023134"/>
    </source>
</evidence>
<dbReference type="PROSITE" id="PS51419">
    <property type="entry name" value="RAB"/>
    <property type="match status" value="1"/>
</dbReference>
<sequence>MEGIAISSQAIWKDSLRQWLSCIKAFEDAESSYHNMSPDTVNDNHIEVCPKIMFDTSYNRLLKSAAAGACCYFEEGLMIAAAYSRETNDKLDTDTSSKKSAPKKKGESDGKVIKEKKKAPEKESTVKDVEVSVSLLNIQVGLIRKAWKHPYADRNFTRLLAFGLLIDQVTFQSHLRMIYLAEPSSCLVTNVKPGKLRDVASSRLWDTAGQERFRMITSSYYRGAHDIIVVYDVTDQESFNNVKQWLNEINRYASENVNKLLVGNKCDLIDKKVVSYETGKAFADEIGIPFMETSAKSSTNVEQAFMAMAAEIKNMYLFSFAFLYLRMNV</sequence>
<evidence type="ECO:0000256" key="2">
    <source>
        <dbReference type="ARBA" id="ARBA00022741"/>
    </source>
</evidence>
<dbReference type="SMART" id="SM00174">
    <property type="entry name" value="RHO"/>
    <property type="match status" value="1"/>
</dbReference>
<reference evidence="6 7" key="1">
    <citation type="submission" date="2020-10" db="EMBL/GenBank/DDBJ databases">
        <title>The Coptis chinensis genome and diversification of protoberbering-type alkaloids.</title>
        <authorList>
            <person name="Wang B."/>
            <person name="Shu S."/>
            <person name="Song C."/>
            <person name="Liu Y."/>
        </authorList>
    </citation>
    <scope>NUCLEOTIDE SEQUENCE [LARGE SCALE GENOMIC DNA]</scope>
    <source>
        <strain evidence="6">HL-2020</strain>
        <tissue evidence="6">Leaf</tissue>
    </source>
</reference>
<proteinExistence type="inferred from homology"/>
<protein>
    <submittedName>
        <fullName evidence="6">Uncharacterized protein</fullName>
    </submittedName>
</protein>
<organism evidence="6 7">
    <name type="scientific">Coptis chinensis</name>
    <dbReference type="NCBI Taxonomy" id="261450"/>
    <lineage>
        <taxon>Eukaryota</taxon>
        <taxon>Viridiplantae</taxon>
        <taxon>Streptophyta</taxon>
        <taxon>Embryophyta</taxon>
        <taxon>Tracheophyta</taxon>
        <taxon>Spermatophyta</taxon>
        <taxon>Magnoliopsida</taxon>
        <taxon>Ranunculales</taxon>
        <taxon>Ranunculaceae</taxon>
        <taxon>Coptidoideae</taxon>
        <taxon>Coptis</taxon>
    </lineage>
</organism>
<comment type="similarity">
    <text evidence="1">Belongs to the small GTPase superfamily. Rab family.</text>
</comment>
<evidence type="ECO:0000256" key="5">
    <source>
        <dbReference type="SAM" id="MobiDB-lite"/>
    </source>
</evidence>
<dbReference type="PROSITE" id="PS51420">
    <property type="entry name" value="RHO"/>
    <property type="match status" value="1"/>
</dbReference>
<keyword evidence="2" id="KW-0547">Nucleotide-binding</keyword>
<dbReference type="NCBIfam" id="TIGR00231">
    <property type="entry name" value="small_GTP"/>
    <property type="match status" value="1"/>
</dbReference>
<dbReference type="Pfam" id="PF00071">
    <property type="entry name" value="Ras"/>
    <property type="match status" value="1"/>
</dbReference>
<name>A0A835LX52_9MAGN</name>
<dbReference type="InterPro" id="IPR001806">
    <property type="entry name" value="Small_GTPase"/>
</dbReference>
<dbReference type="PANTHER" id="PTHR47977">
    <property type="entry name" value="RAS-RELATED PROTEIN RAB"/>
    <property type="match status" value="1"/>
</dbReference>
<accession>A0A835LX52</accession>
<keyword evidence="7" id="KW-1185">Reference proteome</keyword>
<dbReference type="SMART" id="SM00173">
    <property type="entry name" value="RAS"/>
    <property type="match status" value="1"/>
</dbReference>
<dbReference type="SUPFAM" id="SSF52540">
    <property type="entry name" value="P-loop containing nucleoside triphosphate hydrolases"/>
    <property type="match status" value="1"/>
</dbReference>
<evidence type="ECO:0000313" key="6">
    <source>
        <dbReference type="EMBL" id="KAF9606429.1"/>
    </source>
</evidence>
<dbReference type="GO" id="GO:0003924">
    <property type="term" value="F:GTPase activity"/>
    <property type="evidence" value="ECO:0007669"/>
    <property type="project" value="InterPro"/>
</dbReference>
<dbReference type="InterPro" id="IPR005225">
    <property type="entry name" value="Small_GTP-bd"/>
</dbReference>